<dbReference type="Proteomes" id="UP001057452">
    <property type="component" value="Chromosome 11"/>
</dbReference>
<feature type="non-terminal residue" evidence="1">
    <location>
        <position position="1"/>
    </location>
</feature>
<feature type="non-terminal residue" evidence="1">
    <location>
        <position position="57"/>
    </location>
</feature>
<organism evidence="1 2">
    <name type="scientific">Chaenocephalus aceratus</name>
    <name type="common">Blackfin icefish</name>
    <name type="synonym">Chaenichthys aceratus</name>
    <dbReference type="NCBI Taxonomy" id="36190"/>
    <lineage>
        <taxon>Eukaryota</taxon>
        <taxon>Metazoa</taxon>
        <taxon>Chordata</taxon>
        <taxon>Craniata</taxon>
        <taxon>Vertebrata</taxon>
        <taxon>Euteleostomi</taxon>
        <taxon>Actinopterygii</taxon>
        <taxon>Neopterygii</taxon>
        <taxon>Teleostei</taxon>
        <taxon>Neoteleostei</taxon>
        <taxon>Acanthomorphata</taxon>
        <taxon>Eupercaria</taxon>
        <taxon>Perciformes</taxon>
        <taxon>Notothenioidei</taxon>
        <taxon>Channichthyidae</taxon>
        <taxon>Chaenocephalus</taxon>
    </lineage>
</organism>
<accession>A0ACB9WXF6</accession>
<evidence type="ECO:0000313" key="2">
    <source>
        <dbReference type="Proteomes" id="UP001057452"/>
    </source>
</evidence>
<evidence type="ECO:0000313" key="1">
    <source>
        <dbReference type="EMBL" id="KAI4818428.1"/>
    </source>
</evidence>
<protein>
    <submittedName>
        <fullName evidence="1">Uncharacterized protein</fullName>
    </submittedName>
</protein>
<keyword evidence="2" id="KW-1185">Reference proteome</keyword>
<sequence>VSSTPILVPPAVKMFRCDCHERTCSPGTNQTTQIGAEEPETLPIHFPFENTYPPLKL</sequence>
<name>A0ACB9WXF6_CHAAC</name>
<dbReference type="EMBL" id="CM043795">
    <property type="protein sequence ID" value="KAI4818428.1"/>
    <property type="molecule type" value="Genomic_DNA"/>
</dbReference>
<reference evidence="1" key="1">
    <citation type="submission" date="2022-05" db="EMBL/GenBank/DDBJ databases">
        <title>Chromosome-level genome of Chaenocephalus aceratus.</title>
        <authorList>
            <person name="Park H."/>
        </authorList>
    </citation>
    <scope>NUCLEOTIDE SEQUENCE</scope>
    <source>
        <strain evidence="1">KU_202001</strain>
    </source>
</reference>
<proteinExistence type="predicted"/>
<comment type="caution">
    <text evidence="1">The sequence shown here is derived from an EMBL/GenBank/DDBJ whole genome shotgun (WGS) entry which is preliminary data.</text>
</comment>
<gene>
    <name evidence="1" type="ORF">KUCAC02_011769</name>
</gene>